<name>A0A3Q2D7K9_CYPVA</name>
<accession>A0A3Q2D7K9</accession>
<evidence type="ECO:0000313" key="1">
    <source>
        <dbReference type="Ensembl" id="ENSCVAP00000014419.1"/>
    </source>
</evidence>
<sequence length="111" mass="12513">MGNACFLQVKNLVGMLSQCLNFHTRDAVIQTLKLPVPRHSAQYPVVSVEQFPPQELISGHRLPLPAGQAGFQHSIMGQMQEDLQNQAVRQNWTPIHSNILKQQQMNKVFSP</sequence>
<evidence type="ECO:0000313" key="2">
    <source>
        <dbReference type="Proteomes" id="UP000265020"/>
    </source>
</evidence>
<dbReference type="GeneTree" id="ENSGT00940000176908"/>
<dbReference type="Ensembl" id="ENSCVAT00000031103.1">
    <property type="protein sequence ID" value="ENSCVAP00000014419.1"/>
    <property type="gene ID" value="ENSCVAG00000017048.1"/>
</dbReference>
<reference evidence="1" key="2">
    <citation type="submission" date="2025-09" db="UniProtKB">
        <authorList>
            <consortium name="Ensembl"/>
        </authorList>
    </citation>
    <scope>IDENTIFICATION</scope>
</reference>
<organism evidence="1 2">
    <name type="scientific">Cyprinodon variegatus</name>
    <name type="common">Sheepshead minnow</name>
    <dbReference type="NCBI Taxonomy" id="28743"/>
    <lineage>
        <taxon>Eukaryota</taxon>
        <taxon>Metazoa</taxon>
        <taxon>Chordata</taxon>
        <taxon>Craniata</taxon>
        <taxon>Vertebrata</taxon>
        <taxon>Euteleostomi</taxon>
        <taxon>Actinopterygii</taxon>
        <taxon>Neopterygii</taxon>
        <taxon>Teleostei</taxon>
        <taxon>Neoteleostei</taxon>
        <taxon>Acanthomorphata</taxon>
        <taxon>Ovalentaria</taxon>
        <taxon>Atherinomorphae</taxon>
        <taxon>Cyprinodontiformes</taxon>
        <taxon>Cyprinodontidae</taxon>
        <taxon>Cyprinodon</taxon>
    </lineage>
</organism>
<dbReference type="OMA" id="LQHQAVW"/>
<dbReference type="Proteomes" id="UP000265020">
    <property type="component" value="Unassembled WGS sequence"/>
</dbReference>
<reference evidence="1" key="1">
    <citation type="submission" date="2025-08" db="UniProtKB">
        <authorList>
            <consortium name="Ensembl"/>
        </authorList>
    </citation>
    <scope>IDENTIFICATION</scope>
</reference>
<keyword evidence="2" id="KW-1185">Reference proteome</keyword>
<protein>
    <submittedName>
        <fullName evidence="1">Uncharacterized protein</fullName>
    </submittedName>
</protein>
<dbReference type="AlphaFoldDB" id="A0A3Q2D7K9"/>
<proteinExistence type="predicted"/>